<dbReference type="AlphaFoldDB" id="A0A7C8N9S2"/>
<dbReference type="InterPro" id="IPR001214">
    <property type="entry name" value="SET_dom"/>
</dbReference>
<dbReference type="PANTHER" id="PTHR47332:SF4">
    <property type="entry name" value="SET DOMAIN-CONTAINING PROTEIN 5"/>
    <property type="match status" value="1"/>
</dbReference>
<dbReference type="PROSITE" id="PS50280">
    <property type="entry name" value="SET"/>
    <property type="match status" value="1"/>
</dbReference>
<dbReference type="InterPro" id="IPR053185">
    <property type="entry name" value="SET_domain_protein"/>
</dbReference>
<dbReference type="EMBL" id="WUBL01000027">
    <property type="protein sequence ID" value="KAF2970157.1"/>
    <property type="molecule type" value="Genomic_DNA"/>
</dbReference>
<dbReference type="InterPro" id="IPR046341">
    <property type="entry name" value="SET_dom_sf"/>
</dbReference>
<feature type="region of interest" description="Disordered" evidence="1">
    <location>
        <begin position="368"/>
        <end position="395"/>
    </location>
</feature>
<dbReference type="SUPFAM" id="SSF82199">
    <property type="entry name" value="SET domain"/>
    <property type="match status" value="1"/>
</dbReference>
<dbReference type="Proteomes" id="UP000481858">
    <property type="component" value="Unassembled WGS sequence"/>
</dbReference>
<evidence type="ECO:0000313" key="3">
    <source>
        <dbReference type="EMBL" id="KAF2970157.1"/>
    </source>
</evidence>
<protein>
    <recommendedName>
        <fullName evidence="2">SET domain-containing protein</fullName>
    </recommendedName>
</protein>
<organism evidence="3 4">
    <name type="scientific">Xylaria multiplex</name>
    <dbReference type="NCBI Taxonomy" id="323545"/>
    <lineage>
        <taxon>Eukaryota</taxon>
        <taxon>Fungi</taxon>
        <taxon>Dikarya</taxon>
        <taxon>Ascomycota</taxon>
        <taxon>Pezizomycotina</taxon>
        <taxon>Sordariomycetes</taxon>
        <taxon>Xylariomycetidae</taxon>
        <taxon>Xylariales</taxon>
        <taxon>Xylariaceae</taxon>
        <taxon>Xylaria</taxon>
    </lineage>
</organism>
<dbReference type="SMART" id="SM00317">
    <property type="entry name" value="SET"/>
    <property type="match status" value="1"/>
</dbReference>
<dbReference type="Pfam" id="PF00856">
    <property type="entry name" value="SET"/>
    <property type="match status" value="1"/>
</dbReference>
<evidence type="ECO:0000256" key="1">
    <source>
        <dbReference type="SAM" id="MobiDB-lite"/>
    </source>
</evidence>
<keyword evidence="4" id="KW-1185">Reference proteome</keyword>
<reference evidence="3 4" key="1">
    <citation type="submission" date="2019-12" db="EMBL/GenBank/DDBJ databases">
        <title>Draft genome sequence of the ascomycete Xylaria multiplex DSM 110363.</title>
        <authorList>
            <person name="Buettner E."/>
            <person name="Kellner H."/>
        </authorList>
    </citation>
    <scope>NUCLEOTIDE SEQUENCE [LARGE SCALE GENOMIC DNA]</scope>
    <source>
        <strain evidence="3 4">DSM 110363</strain>
    </source>
</reference>
<evidence type="ECO:0000259" key="2">
    <source>
        <dbReference type="PROSITE" id="PS50280"/>
    </source>
</evidence>
<dbReference type="OrthoDB" id="1028014at2759"/>
<name>A0A7C8N9S2_9PEZI</name>
<dbReference type="InParanoid" id="A0A7C8N9S2"/>
<feature type="domain" description="SET" evidence="2">
    <location>
        <begin position="12"/>
        <end position="179"/>
    </location>
</feature>
<accession>A0A7C8N9S2</accession>
<evidence type="ECO:0000313" key="4">
    <source>
        <dbReference type="Proteomes" id="UP000481858"/>
    </source>
</evidence>
<dbReference type="CDD" id="cd20071">
    <property type="entry name" value="SET_SMYD"/>
    <property type="match status" value="1"/>
</dbReference>
<feature type="compositionally biased region" description="Acidic residues" evidence="1">
    <location>
        <begin position="378"/>
        <end position="395"/>
    </location>
</feature>
<dbReference type="Gene3D" id="2.170.270.10">
    <property type="entry name" value="SET domain"/>
    <property type="match status" value="1"/>
</dbReference>
<comment type="caution">
    <text evidence="3">The sequence shown here is derived from an EMBL/GenBank/DDBJ whole genome shotgun (WGS) entry which is preliminary data.</text>
</comment>
<proteinExistence type="predicted"/>
<sequence length="395" mass="45001">MSDTSSVGKNEELLEVRDAGGGRGLGCFATRDIRPGEIVLVDYTPIHVTDTDDWAVAANEIVTIYESLDEHQQREWQSLHGHYRADSVEAYKKYLAKQMPDGSFFTETEQRRYLSLLVSFDCNNFDNGQEGSALFLRAARFNHSCDPNVSYECEEDPNRWVAIAYRDIKKGEELCINYIPTYLTTDRRRRATNTMWGFNCECTRCLGGVDAYTATLLQAREAANAFEPGKSAEPPVYPDDTDGMVRRVALRVNCLRDIITLGSGNGENDEMLASRVKELIFASIDASTFHQDYFLHWGWVRDSDDEEEKEDGIDPEEAERHSVASREYIQEALVLARIVWPVTHEILRMVERDAREAERLWNKWLKRDASQSGHSGEDDGDTEYDDADAMDVDET</sequence>
<dbReference type="PANTHER" id="PTHR47332">
    <property type="entry name" value="SET DOMAIN-CONTAINING PROTEIN 5"/>
    <property type="match status" value="1"/>
</dbReference>
<gene>
    <name evidence="3" type="ORF">GQX73_g3464</name>
</gene>